<dbReference type="InterPro" id="IPR022340">
    <property type="entry name" value="GPCR_GCR1_put"/>
</dbReference>
<dbReference type="OrthoDB" id="100006at2759"/>
<dbReference type="InterPro" id="IPR022343">
    <property type="entry name" value="GCR1-cAMP_receptor"/>
</dbReference>
<dbReference type="HOGENOM" id="CLU_053587_0_1_1"/>
<gene>
    <name evidence="11" type="primary">LOC100178347</name>
</gene>
<accession>F6TIH6</accession>
<dbReference type="PANTHER" id="PTHR23112">
    <property type="entry name" value="G PROTEIN-COUPLED RECEPTOR 157-RELATED"/>
    <property type="match status" value="1"/>
</dbReference>
<feature type="transmembrane region" description="Helical" evidence="9">
    <location>
        <begin position="56"/>
        <end position="73"/>
    </location>
</feature>
<evidence type="ECO:0000256" key="8">
    <source>
        <dbReference type="SAM" id="MobiDB-lite"/>
    </source>
</evidence>
<evidence type="ECO:0000256" key="3">
    <source>
        <dbReference type="ARBA" id="ARBA00022989"/>
    </source>
</evidence>
<dbReference type="GO" id="GO:0004930">
    <property type="term" value="F:G protein-coupled receptor activity"/>
    <property type="evidence" value="ECO:0000318"/>
    <property type="project" value="GO_Central"/>
</dbReference>
<dbReference type="Gene3D" id="1.20.1070.10">
    <property type="entry name" value="Rhodopsin 7-helix transmembrane proteins"/>
    <property type="match status" value="1"/>
</dbReference>
<evidence type="ECO:0000256" key="6">
    <source>
        <dbReference type="ARBA" id="ARBA00023170"/>
    </source>
</evidence>
<dbReference type="KEGG" id="cin:100178347"/>
<keyword evidence="3 9" id="KW-1133">Transmembrane helix</keyword>
<dbReference type="STRING" id="7719.ENSCINP00000019776"/>
<dbReference type="PRINTS" id="PR02000">
    <property type="entry name" value="GCR1PLANT"/>
</dbReference>
<keyword evidence="6" id="KW-0675">Receptor</keyword>
<evidence type="ECO:0000313" key="11">
    <source>
        <dbReference type="Ensembl" id="ENSCINP00000019776.3"/>
    </source>
</evidence>
<dbReference type="GeneTree" id="ENSGT00510000053070"/>
<evidence type="ECO:0000256" key="1">
    <source>
        <dbReference type="ARBA" id="ARBA00004141"/>
    </source>
</evidence>
<dbReference type="GeneID" id="100178347"/>
<feature type="transmembrane region" description="Helical" evidence="9">
    <location>
        <begin position="166"/>
        <end position="190"/>
    </location>
</feature>
<dbReference type="PROSITE" id="PS50261">
    <property type="entry name" value="G_PROTEIN_RECEP_F2_4"/>
    <property type="match status" value="1"/>
</dbReference>
<feature type="transmembrane region" description="Helical" evidence="9">
    <location>
        <begin position="29"/>
        <end position="47"/>
    </location>
</feature>
<dbReference type="GO" id="GO:0007189">
    <property type="term" value="P:adenylate cyclase-activating G protein-coupled receptor signaling pathway"/>
    <property type="evidence" value="ECO:0000318"/>
    <property type="project" value="GO_Central"/>
</dbReference>
<dbReference type="Pfam" id="PF05462">
    <property type="entry name" value="Dicty_CAR"/>
    <property type="match status" value="1"/>
</dbReference>
<dbReference type="AlphaFoldDB" id="F6TIH6"/>
<feature type="transmembrane region" description="Helical" evidence="9">
    <location>
        <begin position="93"/>
        <end position="112"/>
    </location>
</feature>
<feature type="transmembrane region" description="Helical" evidence="9">
    <location>
        <begin position="221"/>
        <end position="238"/>
    </location>
</feature>
<keyword evidence="5 9" id="KW-0472">Membrane</keyword>
<evidence type="ECO:0000313" key="12">
    <source>
        <dbReference type="Proteomes" id="UP000008144"/>
    </source>
</evidence>
<accession>A0A1W2WD13</accession>
<dbReference type="RefSeq" id="XP_002129104.1">
    <property type="nucleotide sequence ID" value="XM_002129068.5"/>
</dbReference>
<protein>
    <submittedName>
        <fullName evidence="11">Cyclic AMP receptor 3-like</fullName>
    </submittedName>
</protein>
<organism evidence="11 12">
    <name type="scientific">Ciona intestinalis</name>
    <name type="common">Transparent sea squirt</name>
    <name type="synonym">Ascidia intestinalis</name>
    <dbReference type="NCBI Taxonomy" id="7719"/>
    <lineage>
        <taxon>Eukaryota</taxon>
        <taxon>Metazoa</taxon>
        <taxon>Chordata</taxon>
        <taxon>Tunicata</taxon>
        <taxon>Ascidiacea</taxon>
        <taxon>Phlebobranchia</taxon>
        <taxon>Cionidae</taxon>
        <taxon>Ciona</taxon>
    </lineage>
</organism>
<evidence type="ECO:0000256" key="5">
    <source>
        <dbReference type="ARBA" id="ARBA00023136"/>
    </source>
</evidence>
<sequence>MSENETQCTLFNKDIYKCNVIIALKRTTGSLSLVGCCFMIGTIWLFRKYTILSQRLILYLSIAALFDAIGYIIGDMTPDGTTCDFEAWWMTYFDWTVLMWVSCITFNLYMNVVKQRRTEKYEKFYHLLSWVCPPLLFSLLPLIGDNYGPAGAWCWIKHTSTVWRFLIWYVPLFLLILAMFGGYSYIIYFLKKRISSWQGTYDPDEERTVQLIKEDIKVLKAYPFIFLILSIFPFILRIHNAFTAEGTDIFGLWVMTALTAPLQGAVNAVVFGLDPETRTKLTWAQIQLAWASRFSHSAVHEYPTVFNNPLDSPTSGESVINPVNTEAVRRSSSFDQKQRYGSLNLEEN</sequence>
<dbReference type="GO" id="GO:0005886">
    <property type="term" value="C:plasma membrane"/>
    <property type="evidence" value="ECO:0000318"/>
    <property type="project" value="GO_Central"/>
</dbReference>
<feature type="compositionally biased region" description="Polar residues" evidence="8">
    <location>
        <begin position="329"/>
        <end position="341"/>
    </location>
</feature>
<feature type="transmembrane region" description="Helical" evidence="9">
    <location>
        <begin position="124"/>
        <end position="143"/>
    </location>
</feature>
<keyword evidence="12" id="KW-1185">Reference proteome</keyword>
<keyword evidence="4" id="KW-0297">G-protein coupled receptor</keyword>
<reference evidence="11" key="4">
    <citation type="submission" date="2025-09" db="UniProtKB">
        <authorList>
            <consortium name="Ensembl"/>
        </authorList>
    </citation>
    <scope>IDENTIFICATION</scope>
</reference>
<dbReference type="InterPro" id="IPR017981">
    <property type="entry name" value="GPCR_2-like_7TM"/>
</dbReference>
<feature type="region of interest" description="Disordered" evidence="8">
    <location>
        <begin position="329"/>
        <end position="348"/>
    </location>
</feature>
<proteinExistence type="predicted"/>
<dbReference type="InParanoid" id="F6TIH6"/>
<evidence type="ECO:0000256" key="9">
    <source>
        <dbReference type="SAM" id="Phobius"/>
    </source>
</evidence>
<comment type="subcellular location">
    <subcellularLocation>
        <location evidence="1">Membrane</location>
        <topology evidence="1">Multi-pass membrane protein</topology>
    </subcellularLocation>
</comment>
<feature type="domain" description="G-protein coupled receptors family 2 profile 2" evidence="10">
    <location>
        <begin position="21"/>
        <end position="275"/>
    </location>
</feature>
<dbReference type="PRINTS" id="PR02001">
    <property type="entry name" value="GCR1CAMPR"/>
</dbReference>
<dbReference type="EMBL" id="EAAA01002459">
    <property type="status" value="NOT_ANNOTATED_CDS"/>
    <property type="molecule type" value="Genomic_DNA"/>
</dbReference>
<dbReference type="GO" id="GO:0007166">
    <property type="term" value="P:cell surface receptor signaling pathway"/>
    <property type="evidence" value="ECO:0007669"/>
    <property type="project" value="InterPro"/>
</dbReference>
<evidence type="ECO:0000256" key="7">
    <source>
        <dbReference type="ARBA" id="ARBA00023224"/>
    </source>
</evidence>
<dbReference type="Proteomes" id="UP000008144">
    <property type="component" value="Chromosome 7"/>
</dbReference>
<dbReference type="OMA" id="FYSPDMT"/>
<evidence type="ECO:0000256" key="4">
    <source>
        <dbReference type="ARBA" id="ARBA00023040"/>
    </source>
</evidence>
<reference evidence="11" key="2">
    <citation type="journal article" date="2008" name="Genome Biol.">
        <title>Improved genome assembly and evidence-based global gene model set for the chordate Ciona intestinalis: new insight into intron and operon populations.</title>
        <authorList>
            <person name="Satou Y."/>
            <person name="Mineta K."/>
            <person name="Ogasawara M."/>
            <person name="Sasakura Y."/>
            <person name="Shoguchi E."/>
            <person name="Ueno K."/>
            <person name="Yamada L."/>
            <person name="Matsumoto J."/>
            <person name="Wasserscheid J."/>
            <person name="Dewar K."/>
            <person name="Wiley G.B."/>
            <person name="Macmil S.L."/>
            <person name="Roe B.A."/>
            <person name="Zeller R.W."/>
            <person name="Hastings K.E."/>
            <person name="Lemaire P."/>
            <person name="Lindquist E."/>
            <person name="Endo T."/>
            <person name="Hotta K."/>
            <person name="Inaba K."/>
        </authorList>
    </citation>
    <scope>NUCLEOTIDE SEQUENCE [LARGE SCALE GENOMIC DNA]</scope>
    <source>
        <strain evidence="11">wild type</strain>
    </source>
</reference>
<reference evidence="12" key="1">
    <citation type="journal article" date="2002" name="Science">
        <title>The draft genome of Ciona intestinalis: insights into chordate and vertebrate origins.</title>
        <authorList>
            <person name="Dehal P."/>
            <person name="Satou Y."/>
            <person name="Campbell R.K."/>
            <person name="Chapman J."/>
            <person name="Degnan B."/>
            <person name="De Tomaso A."/>
            <person name="Davidson B."/>
            <person name="Di Gregorio A."/>
            <person name="Gelpke M."/>
            <person name="Goodstein D.M."/>
            <person name="Harafuji N."/>
            <person name="Hastings K.E."/>
            <person name="Ho I."/>
            <person name="Hotta K."/>
            <person name="Huang W."/>
            <person name="Kawashima T."/>
            <person name="Lemaire P."/>
            <person name="Martinez D."/>
            <person name="Meinertzhagen I.A."/>
            <person name="Necula S."/>
            <person name="Nonaka M."/>
            <person name="Putnam N."/>
            <person name="Rash S."/>
            <person name="Saiga H."/>
            <person name="Satake M."/>
            <person name="Terry A."/>
            <person name="Yamada L."/>
            <person name="Wang H.G."/>
            <person name="Awazu S."/>
            <person name="Azumi K."/>
            <person name="Boore J."/>
            <person name="Branno M."/>
            <person name="Chin-Bow S."/>
            <person name="DeSantis R."/>
            <person name="Doyle S."/>
            <person name="Francino P."/>
            <person name="Keys D.N."/>
            <person name="Haga S."/>
            <person name="Hayashi H."/>
            <person name="Hino K."/>
            <person name="Imai K.S."/>
            <person name="Inaba K."/>
            <person name="Kano S."/>
            <person name="Kobayashi K."/>
            <person name="Kobayashi M."/>
            <person name="Lee B.I."/>
            <person name="Makabe K.W."/>
            <person name="Manohar C."/>
            <person name="Matassi G."/>
            <person name="Medina M."/>
            <person name="Mochizuki Y."/>
            <person name="Mount S."/>
            <person name="Morishita T."/>
            <person name="Miura S."/>
            <person name="Nakayama A."/>
            <person name="Nishizaka S."/>
            <person name="Nomoto H."/>
            <person name="Ohta F."/>
            <person name="Oishi K."/>
            <person name="Rigoutsos I."/>
            <person name="Sano M."/>
            <person name="Sasaki A."/>
            <person name="Sasakura Y."/>
            <person name="Shoguchi E."/>
            <person name="Shin-i T."/>
            <person name="Spagnuolo A."/>
            <person name="Stainier D."/>
            <person name="Suzuki M.M."/>
            <person name="Tassy O."/>
            <person name="Takatori N."/>
            <person name="Tokuoka M."/>
            <person name="Yagi K."/>
            <person name="Yoshizaki F."/>
            <person name="Wada S."/>
            <person name="Zhang C."/>
            <person name="Hyatt P.D."/>
            <person name="Larimer F."/>
            <person name="Detter C."/>
            <person name="Doggett N."/>
            <person name="Glavina T."/>
            <person name="Hawkins T."/>
            <person name="Richardson P."/>
            <person name="Lucas S."/>
            <person name="Kohara Y."/>
            <person name="Levine M."/>
            <person name="Satoh N."/>
            <person name="Rokhsar D.S."/>
        </authorList>
    </citation>
    <scope>NUCLEOTIDE SEQUENCE [LARGE SCALE GENOMIC DNA]</scope>
</reference>
<keyword evidence="2 9" id="KW-0812">Transmembrane</keyword>
<reference evidence="11" key="3">
    <citation type="submission" date="2025-08" db="UniProtKB">
        <authorList>
            <consortium name="Ensembl"/>
        </authorList>
    </citation>
    <scope>IDENTIFICATION</scope>
</reference>
<evidence type="ECO:0000256" key="2">
    <source>
        <dbReference type="ARBA" id="ARBA00022692"/>
    </source>
</evidence>
<dbReference type="Ensembl" id="ENSCINT00000019776.3">
    <property type="protein sequence ID" value="ENSCINP00000019776.3"/>
    <property type="gene ID" value="ENSCING00000009739.3"/>
</dbReference>
<feature type="transmembrane region" description="Helical" evidence="9">
    <location>
        <begin position="250"/>
        <end position="273"/>
    </location>
</feature>
<dbReference type="SUPFAM" id="SSF81321">
    <property type="entry name" value="Family A G protein-coupled receptor-like"/>
    <property type="match status" value="1"/>
</dbReference>
<dbReference type="PANTHER" id="PTHR23112:SF43">
    <property type="entry name" value="CYCLIC AMP RECEPTOR-LIKE PROTEIN A"/>
    <property type="match status" value="1"/>
</dbReference>
<keyword evidence="7" id="KW-0807">Transducer</keyword>
<name>F6TIH6_CIOIN</name>
<evidence type="ECO:0000259" key="10">
    <source>
        <dbReference type="PROSITE" id="PS50261"/>
    </source>
</evidence>